<dbReference type="PROSITE" id="PS51186">
    <property type="entry name" value="GNAT"/>
    <property type="match status" value="1"/>
</dbReference>
<proteinExistence type="inferred from homology"/>
<keyword evidence="2" id="KW-0808">Transferase</keyword>
<evidence type="ECO:0000256" key="1">
    <source>
        <dbReference type="ARBA" id="ARBA00004370"/>
    </source>
</evidence>
<dbReference type="Pfam" id="PF00583">
    <property type="entry name" value="Acetyltransf_1"/>
    <property type="match status" value="1"/>
</dbReference>
<dbReference type="PANTHER" id="PTHR13947:SF51">
    <property type="entry name" value="N-ACETYLTRANSFERASE 14-RELATED"/>
    <property type="match status" value="1"/>
</dbReference>
<dbReference type="InterPro" id="IPR000182">
    <property type="entry name" value="GNAT_dom"/>
</dbReference>
<evidence type="ECO:0000313" key="13">
    <source>
        <dbReference type="Proteomes" id="UP000008672"/>
    </source>
</evidence>
<organism evidence="12 13">
    <name type="scientific">Latimeria chalumnae</name>
    <name type="common">Coelacanth</name>
    <dbReference type="NCBI Taxonomy" id="7897"/>
    <lineage>
        <taxon>Eukaryota</taxon>
        <taxon>Metazoa</taxon>
        <taxon>Chordata</taxon>
        <taxon>Craniata</taxon>
        <taxon>Vertebrata</taxon>
        <taxon>Euteleostomi</taxon>
        <taxon>Coelacanthiformes</taxon>
        <taxon>Coelacanthidae</taxon>
        <taxon>Latimeria</taxon>
    </lineage>
</organism>
<gene>
    <name evidence="12" type="primary">NAT14</name>
</gene>
<dbReference type="GO" id="GO:0016020">
    <property type="term" value="C:membrane"/>
    <property type="evidence" value="ECO:0007669"/>
    <property type="project" value="UniProtKB-SubCell"/>
</dbReference>
<dbReference type="CDD" id="cd04301">
    <property type="entry name" value="NAT_SF"/>
    <property type="match status" value="1"/>
</dbReference>
<dbReference type="SUPFAM" id="SSF55729">
    <property type="entry name" value="Acyl-CoA N-acyltransferases (Nat)"/>
    <property type="match status" value="1"/>
</dbReference>
<reference evidence="13" key="1">
    <citation type="submission" date="2011-08" db="EMBL/GenBank/DDBJ databases">
        <title>The draft genome of Latimeria chalumnae.</title>
        <authorList>
            <person name="Di Palma F."/>
            <person name="Alfoldi J."/>
            <person name="Johnson J."/>
            <person name="Berlin A."/>
            <person name="Gnerre S."/>
            <person name="Jaffe D."/>
            <person name="MacCallum I."/>
            <person name="Young S."/>
            <person name="Walker B.J."/>
            <person name="Lander E."/>
            <person name="Lindblad-Toh K."/>
        </authorList>
    </citation>
    <scope>NUCLEOTIDE SEQUENCE [LARGE SCALE GENOMIC DNA]</scope>
    <source>
        <strain evidence="13">Wild caught</strain>
    </source>
</reference>
<evidence type="ECO:0000256" key="7">
    <source>
        <dbReference type="ARBA" id="ARBA00037582"/>
    </source>
</evidence>
<reference evidence="12" key="3">
    <citation type="submission" date="2025-09" db="UniProtKB">
        <authorList>
            <consortium name="Ensembl"/>
        </authorList>
    </citation>
    <scope>IDENTIFICATION</scope>
</reference>
<evidence type="ECO:0000256" key="9">
    <source>
        <dbReference type="ARBA" id="ARBA00040241"/>
    </source>
</evidence>
<dbReference type="eggNOG" id="ENOG502RYNT">
    <property type="taxonomic scope" value="Eukaryota"/>
</dbReference>
<evidence type="ECO:0000256" key="3">
    <source>
        <dbReference type="ARBA" id="ARBA00022692"/>
    </source>
</evidence>
<dbReference type="KEGG" id="lcm:102363635"/>
<dbReference type="EMBL" id="AFYH01024882">
    <property type="status" value="NOT_ANNOTATED_CDS"/>
    <property type="molecule type" value="Genomic_DNA"/>
</dbReference>
<dbReference type="InterPro" id="IPR050769">
    <property type="entry name" value="NAT_camello-type"/>
</dbReference>
<evidence type="ECO:0000256" key="4">
    <source>
        <dbReference type="ARBA" id="ARBA00022989"/>
    </source>
</evidence>
<comment type="subcellular location">
    <subcellularLocation>
        <location evidence="1">Membrane</location>
    </subcellularLocation>
</comment>
<dbReference type="OMA" id="PWVAVWG"/>
<evidence type="ECO:0000256" key="5">
    <source>
        <dbReference type="ARBA" id="ARBA00023136"/>
    </source>
</evidence>
<dbReference type="STRING" id="7897.ENSLACP00000015043"/>
<feature type="transmembrane region" description="Helical" evidence="10">
    <location>
        <begin position="37"/>
        <end position="54"/>
    </location>
</feature>
<dbReference type="CTD" id="57106"/>
<reference evidence="12" key="2">
    <citation type="submission" date="2025-08" db="UniProtKB">
        <authorList>
            <consortium name="Ensembl"/>
        </authorList>
    </citation>
    <scope>IDENTIFICATION</scope>
</reference>
<sequence>MTKVDYSKLSVREMKEDESEIVLEILKDGFRDTENRLILYILTRPLALLILAVVSSGLRFILNSFILALLVPVLLAIVVLKFILWRSPDLKQLYSHYSSSGRKIWVAVYDHEDICGCVALEPMNDGETVQLKRMSVIRWYRRCGVGRVLLEFFECHARLRGFQRVVLYTSVVSKAAVAFYKSCGYTETDGMHWLGYTVAHKFSKDL</sequence>
<accession>H3AZH2</accession>
<evidence type="ECO:0000256" key="2">
    <source>
        <dbReference type="ARBA" id="ARBA00022679"/>
    </source>
</evidence>
<dbReference type="Bgee" id="ENSLACG00000013236">
    <property type="expression patterns" value="Expressed in chordate pharynx and 6 other cell types or tissues"/>
</dbReference>
<dbReference type="FunCoup" id="H3AZH2">
    <property type="interactions" value="1198"/>
</dbReference>
<dbReference type="RefSeq" id="XP_005990463.1">
    <property type="nucleotide sequence ID" value="XM_005990401.3"/>
</dbReference>
<dbReference type="HOGENOM" id="CLU_127402_0_0_1"/>
<dbReference type="GeneID" id="102363635"/>
<dbReference type="InterPro" id="IPR016181">
    <property type="entry name" value="Acyl_CoA_acyltransferase"/>
</dbReference>
<dbReference type="InParanoid" id="H3AZH2"/>
<keyword evidence="3 10" id="KW-0812">Transmembrane</keyword>
<dbReference type="Ensembl" id="ENSLACT00000015148.2">
    <property type="protein sequence ID" value="ENSLACP00000015043.2"/>
    <property type="gene ID" value="ENSLACG00000013236.2"/>
</dbReference>
<feature type="domain" description="N-acetyltransferase" evidence="11">
    <location>
        <begin position="9"/>
        <end position="205"/>
    </location>
</feature>
<keyword evidence="4 10" id="KW-1133">Transmembrane helix</keyword>
<evidence type="ECO:0000256" key="10">
    <source>
        <dbReference type="SAM" id="Phobius"/>
    </source>
</evidence>
<protein>
    <recommendedName>
        <fullName evidence="9">Probable N-acetyltransferase 14</fullName>
    </recommendedName>
</protein>
<dbReference type="Proteomes" id="UP000008672">
    <property type="component" value="Unassembled WGS sequence"/>
</dbReference>
<dbReference type="GeneTree" id="ENSGT00950000182932"/>
<dbReference type="AlphaFoldDB" id="H3AZH2"/>
<comment type="function">
    <text evidence="7">Probable acetyltransferase.</text>
</comment>
<feature type="transmembrane region" description="Helical" evidence="10">
    <location>
        <begin position="60"/>
        <end position="84"/>
    </location>
</feature>
<evidence type="ECO:0000259" key="11">
    <source>
        <dbReference type="PROSITE" id="PS51186"/>
    </source>
</evidence>
<keyword evidence="6" id="KW-0012">Acyltransferase</keyword>
<dbReference type="RefSeq" id="XP_005990465.1">
    <property type="nucleotide sequence ID" value="XM_005990403.2"/>
</dbReference>
<evidence type="ECO:0000256" key="8">
    <source>
        <dbReference type="ARBA" id="ARBA00038470"/>
    </source>
</evidence>
<dbReference type="GO" id="GO:0008080">
    <property type="term" value="F:N-acetyltransferase activity"/>
    <property type="evidence" value="ECO:0007669"/>
    <property type="project" value="InterPro"/>
</dbReference>
<evidence type="ECO:0000256" key="6">
    <source>
        <dbReference type="ARBA" id="ARBA00023315"/>
    </source>
</evidence>
<dbReference type="PANTHER" id="PTHR13947">
    <property type="entry name" value="GNAT FAMILY N-ACETYLTRANSFERASE"/>
    <property type="match status" value="1"/>
</dbReference>
<name>H3AZH2_LATCH</name>
<keyword evidence="5 10" id="KW-0472">Membrane</keyword>
<comment type="similarity">
    <text evidence="8">Belongs to the camello family.</text>
</comment>
<evidence type="ECO:0000313" key="12">
    <source>
        <dbReference type="Ensembl" id="ENSLACP00000015043.2"/>
    </source>
</evidence>
<dbReference type="Gene3D" id="3.40.630.30">
    <property type="match status" value="1"/>
</dbReference>
<dbReference type="RefSeq" id="XP_005990464.1">
    <property type="nucleotide sequence ID" value="XM_005990402.3"/>
</dbReference>
<dbReference type="OrthoDB" id="41532at2759"/>
<keyword evidence="13" id="KW-1185">Reference proteome</keyword>